<dbReference type="PANTHER" id="PTHR22811">
    <property type="entry name" value="TRANSMEMBRANE EMP24 DOMAIN-CONTAINING PROTEIN"/>
    <property type="match status" value="1"/>
</dbReference>
<sequence>MMYLVAWLSITFVILMISVKTKSSQSEYCSELCPNSVAFTVTILAWREECFYEFLTPSDLPVTFSYLVITGGRLDVNVAVAAPGGELIYMEYLARQDTYDLPVDTSGIYKFCFSNKFSWITEKLVYFGLKFTQNDDILKPDWYDKPTRLEENQGNLTQLEVSLKQIHINLGDTQDKCDHAKMTRTSEEVAQQEDVVYVILTFKQIQITSILLILVIMLGQVILVKKYVTLQLAGYVAAEGKSLLREDKRDWKYFPETFKSRNLKFEFDQRNSAKVKKPNVSI</sequence>
<feature type="signal peptide" evidence="11">
    <location>
        <begin position="1"/>
        <end position="26"/>
    </location>
</feature>
<dbReference type="InterPro" id="IPR015720">
    <property type="entry name" value="Emp24-like"/>
</dbReference>
<dbReference type="InterPro" id="IPR009038">
    <property type="entry name" value="GOLD_dom"/>
</dbReference>
<evidence type="ECO:0000256" key="6">
    <source>
        <dbReference type="ARBA" id="ARBA00022989"/>
    </source>
</evidence>
<dbReference type="AlphaFoldDB" id="A0A226DVB7"/>
<keyword evidence="3" id="KW-0217">Developmental protein</keyword>
<dbReference type="InterPro" id="IPR036598">
    <property type="entry name" value="GOLD_dom_sf"/>
</dbReference>
<reference evidence="13 14" key="1">
    <citation type="submission" date="2015-12" db="EMBL/GenBank/DDBJ databases">
        <title>The genome of Folsomia candida.</title>
        <authorList>
            <person name="Faddeeva A."/>
            <person name="Derks M.F."/>
            <person name="Anvar Y."/>
            <person name="Smit S."/>
            <person name="Van Straalen N."/>
            <person name="Roelofs D."/>
        </authorList>
    </citation>
    <scope>NUCLEOTIDE SEQUENCE [LARGE SCALE GENOMIC DNA]</scope>
    <source>
        <strain evidence="13 14">VU population</strain>
        <tissue evidence="13">Whole body</tissue>
    </source>
</reference>
<dbReference type="Pfam" id="PF01105">
    <property type="entry name" value="EMP24_GP25L"/>
    <property type="match status" value="1"/>
</dbReference>
<keyword evidence="14" id="KW-1185">Reference proteome</keyword>
<evidence type="ECO:0000256" key="2">
    <source>
        <dbReference type="ARBA" id="ARBA00007104"/>
    </source>
</evidence>
<evidence type="ECO:0000259" key="12">
    <source>
        <dbReference type="PROSITE" id="PS50866"/>
    </source>
</evidence>
<evidence type="ECO:0000256" key="9">
    <source>
        <dbReference type="RuleBase" id="RU003827"/>
    </source>
</evidence>
<protein>
    <recommendedName>
        <fullName evidence="12">GOLD domain-containing protein</fullName>
    </recommendedName>
</protein>
<gene>
    <name evidence="13" type="ORF">Fcan01_15495</name>
</gene>
<dbReference type="STRING" id="158441.A0A226DVB7"/>
<evidence type="ECO:0000256" key="4">
    <source>
        <dbReference type="ARBA" id="ARBA00022692"/>
    </source>
</evidence>
<keyword evidence="5 11" id="KW-0732">Signal</keyword>
<dbReference type="Proteomes" id="UP000198287">
    <property type="component" value="Unassembled WGS sequence"/>
</dbReference>
<dbReference type="PROSITE" id="PS50866">
    <property type="entry name" value="GOLD"/>
    <property type="match status" value="1"/>
</dbReference>
<proteinExistence type="inferred from homology"/>
<name>A0A226DVB7_FOLCA</name>
<keyword evidence="4 9" id="KW-0812">Transmembrane</keyword>
<evidence type="ECO:0000313" key="13">
    <source>
        <dbReference type="EMBL" id="OXA49193.1"/>
    </source>
</evidence>
<evidence type="ECO:0000256" key="3">
    <source>
        <dbReference type="ARBA" id="ARBA00022473"/>
    </source>
</evidence>
<evidence type="ECO:0000256" key="5">
    <source>
        <dbReference type="ARBA" id="ARBA00022729"/>
    </source>
</evidence>
<feature type="transmembrane region" description="Helical" evidence="10">
    <location>
        <begin position="205"/>
        <end position="224"/>
    </location>
</feature>
<evidence type="ECO:0000313" key="14">
    <source>
        <dbReference type="Proteomes" id="UP000198287"/>
    </source>
</evidence>
<evidence type="ECO:0000256" key="10">
    <source>
        <dbReference type="SAM" id="Phobius"/>
    </source>
</evidence>
<dbReference type="OMA" id="HKGEYAF"/>
<comment type="subcellular location">
    <subcellularLocation>
        <location evidence="8">Endomembrane system</location>
        <topology evidence="8">Single-pass membrane protein</topology>
    </subcellularLocation>
    <subcellularLocation>
        <location evidence="1 9">Membrane</location>
        <topology evidence="1 9">Single-pass type I membrane protein</topology>
    </subcellularLocation>
</comment>
<comment type="similarity">
    <text evidence="2 9">Belongs to the EMP24/GP25L family.</text>
</comment>
<dbReference type="GO" id="GO:0012505">
    <property type="term" value="C:endomembrane system"/>
    <property type="evidence" value="ECO:0007669"/>
    <property type="project" value="UniProtKB-SubCell"/>
</dbReference>
<keyword evidence="7 10" id="KW-0472">Membrane</keyword>
<keyword evidence="6 10" id="KW-1133">Transmembrane helix</keyword>
<comment type="caution">
    <text evidence="13">The sequence shown here is derived from an EMBL/GenBank/DDBJ whole genome shotgun (WGS) entry which is preliminary data.</text>
</comment>
<evidence type="ECO:0000256" key="11">
    <source>
        <dbReference type="SAM" id="SignalP"/>
    </source>
</evidence>
<dbReference type="GO" id="GO:0016020">
    <property type="term" value="C:membrane"/>
    <property type="evidence" value="ECO:0007669"/>
    <property type="project" value="UniProtKB-SubCell"/>
</dbReference>
<dbReference type="EMBL" id="LNIX01000010">
    <property type="protein sequence ID" value="OXA49193.1"/>
    <property type="molecule type" value="Genomic_DNA"/>
</dbReference>
<evidence type="ECO:0000256" key="1">
    <source>
        <dbReference type="ARBA" id="ARBA00004479"/>
    </source>
</evidence>
<evidence type="ECO:0000256" key="7">
    <source>
        <dbReference type="ARBA" id="ARBA00023136"/>
    </source>
</evidence>
<dbReference type="SUPFAM" id="SSF101576">
    <property type="entry name" value="Supernatant protein factor (SPF), C-terminal domain"/>
    <property type="match status" value="1"/>
</dbReference>
<dbReference type="OrthoDB" id="5976732at2759"/>
<organism evidence="13 14">
    <name type="scientific">Folsomia candida</name>
    <name type="common">Springtail</name>
    <dbReference type="NCBI Taxonomy" id="158441"/>
    <lineage>
        <taxon>Eukaryota</taxon>
        <taxon>Metazoa</taxon>
        <taxon>Ecdysozoa</taxon>
        <taxon>Arthropoda</taxon>
        <taxon>Hexapoda</taxon>
        <taxon>Collembola</taxon>
        <taxon>Entomobryomorpha</taxon>
        <taxon>Isotomoidea</taxon>
        <taxon>Isotomidae</taxon>
        <taxon>Proisotominae</taxon>
        <taxon>Folsomia</taxon>
    </lineage>
</organism>
<dbReference type="SMART" id="SM01190">
    <property type="entry name" value="EMP24_GP25L"/>
    <property type="match status" value="1"/>
</dbReference>
<accession>A0A226DVB7</accession>
<feature type="chain" id="PRO_5012963098" description="GOLD domain-containing protein" evidence="11">
    <location>
        <begin position="27"/>
        <end position="282"/>
    </location>
</feature>
<feature type="domain" description="GOLD" evidence="12">
    <location>
        <begin position="48"/>
        <end position="131"/>
    </location>
</feature>
<evidence type="ECO:0000256" key="8">
    <source>
        <dbReference type="ARBA" id="ARBA00037847"/>
    </source>
</evidence>